<evidence type="ECO:0008006" key="12">
    <source>
        <dbReference type="Google" id="ProtNLM"/>
    </source>
</evidence>
<evidence type="ECO:0000256" key="6">
    <source>
        <dbReference type="PROSITE-ProRule" id="PRU01240"/>
    </source>
</evidence>
<dbReference type="Gene3D" id="3.40.50.200">
    <property type="entry name" value="Peptidase S8/S53 domain"/>
    <property type="match status" value="1"/>
</dbReference>
<dbReference type="Proteomes" id="UP000809789">
    <property type="component" value="Unassembled WGS sequence"/>
</dbReference>
<evidence type="ECO:0000259" key="9">
    <source>
        <dbReference type="Pfam" id="PF05922"/>
    </source>
</evidence>
<proteinExistence type="inferred from homology"/>
<reference evidence="10" key="1">
    <citation type="submission" date="2021-07" db="EMBL/GenBank/DDBJ databases">
        <title>Elsinoe batatas strain:CRI-CJ2 Genome sequencing and assembly.</title>
        <authorList>
            <person name="Huang L."/>
        </authorList>
    </citation>
    <scope>NUCLEOTIDE SEQUENCE</scope>
    <source>
        <strain evidence="10">CRI-CJ2</strain>
    </source>
</reference>
<dbReference type="InterPro" id="IPR000209">
    <property type="entry name" value="Peptidase_S8/S53_dom"/>
</dbReference>
<dbReference type="InterPro" id="IPR034193">
    <property type="entry name" value="PCSK9_ProteinaseK-like"/>
</dbReference>
<dbReference type="Pfam" id="PF05922">
    <property type="entry name" value="Inhibitor_I9"/>
    <property type="match status" value="1"/>
</dbReference>
<dbReference type="EMBL" id="JAESVG020000009">
    <property type="protein sequence ID" value="KAG8624810.1"/>
    <property type="molecule type" value="Genomic_DNA"/>
</dbReference>
<dbReference type="InterPro" id="IPR037045">
    <property type="entry name" value="S8pro/Inhibitor_I9_sf"/>
</dbReference>
<keyword evidence="5 6" id="KW-0720">Serine protease</keyword>
<dbReference type="PANTHER" id="PTHR43806:SF58">
    <property type="entry name" value="ALKALINE PROTEASE 1-RELATED"/>
    <property type="match status" value="1"/>
</dbReference>
<dbReference type="GO" id="GO:0005576">
    <property type="term" value="C:extracellular region"/>
    <property type="evidence" value="ECO:0007669"/>
    <property type="project" value="UniProtKB-ARBA"/>
</dbReference>
<organism evidence="10 11">
    <name type="scientific">Elsinoe batatas</name>
    <dbReference type="NCBI Taxonomy" id="2601811"/>
    <lineage>
        <taxon>Eukaryota</taxon>
        <taxon>Fungi</taxon>
        <taxon>Dikarya</taxon>
        <taxon>Ascomycota</taxon>
        <taxon>Pezizomycotina</taxon>
        <taxon>Dothideomycetes</taxon>
        <taxon>Dothideomycetidae</taxon>
        <taxon>Myriangiales</taxon>
        <taxon>Elsinoaceae</taxon>
        <taxon>Elsinoe</taxon>
    </lineage>
</organism>
<evidence type="ECO:0000313" key="10">
    <source>
        <dbReference type="EMBL" id="KAG8624810.1"/>
    </source>
</evidence>
<evidence type="ECO:0000313" key="11">
    <source>
        <dbReference type="Proteomes" id="UP000809789"/>
    </source>
</evidence>
<dbReference type="SUPFAM" id="SSF54897">
    <property type="entry name" value="Protease propeptides/inhibitors"/>
    <property type="match status" value="1"/>
</dbReference>
<dbReference type="GO" id="GO:0006508">
    <property type="term" value="P:proteolysis"/>
    <property type="evidence" value="ECO:0007669"/>
    <property type="project" value="UniProtKB-KW"/>
</dbReference>
<dbReference type="PRINTS" id="PR00723">
    <property type="entry name" value="SUBTILISIN"/>
</dbReference>
<dbReference type="PROSITE" id="PS51892">
    <property type="entry name" value="SUBTILASE"/>
    <property type="match status" value="1"/>
</dbReference>
<accession>A0A8K0PAN4</accession>
<feature type="domain" description="Inhibitor I9" evidence="9">
    <location>
        <begin position="32"/>
        <end position="112"/>
    </location>
</feature>
<evidence type="ECO:0000256" key="4">
    <source>
        <dbReference type="ARBA" id="ARBA00022801"/>
    </source>
</evidence>
<feature type="active site" description="Charge relay system" evidence="6">
    <location>
        <position position="151"/>
    </location>
</feature>
<keyword evidence="2 6" id="KW-0645">Protease</keyword>
<dbReference type="InterPro" id="IPR015500">
    <property type="entry name" value="Peptidase_S8_subtilisin-rel"/>
</dbReference>
<dbReference type="GO" id="GO:0004252">
    <property type="term" value="F:serine-type endopeptidase activity"/>
    <property type="evidence" value="ECO:0007669"/>
    <property type="project" value="UniProtKB-UniRule"/>
</dbReference>
<dbReference type="InterPro" id="IPR010259">
    <property type="entry name" value="S8pro/Inhibitor_I9"/>
</dbReference>
<dbReference type="InterPro" id="IPR022398">
    <property type="entry name" value="Peptidase_S8_His-AS"/>
</dbReference>
<comment type="caution">
    <text evidence="10">The sequence shown here is derived from an EMBL/GenBank/DDBJ whole genome shotgun (WGS) entry which is preliminary data.</text>
</comment>
<dbReference type="PROSITE" id="PS00137">
    <property type="entry name" value="SUBTILASE_HIS"/>
    <property type="match status" value="1"/>
</dbReference>
<keyword evidence="4 6" id="KW-0378">Hydrolase</keyword>
<gene>
    <name evidence="10" type="ORF">KVT40_007877</name>
</gene>
<dbReference type="InterPro" id="IPR023828">
    <property type="entry name" value="Peptidase_S8_Ser-AS"/>
</dbReference>
<dbReference type="OrthoDB" id="206201at2759"/>
<comment type="similarity">
    <text evidence="1 6">Belongs to the peptidase S8 family.</text>
</comment>
<feature type="active site" description="Charge relay system" evidence="6">
    <location>
        <position position="338"/>
    </location>
</feature>
<evidence type="ECO:0000256" key="2">
    <source>
        <dbReference type="ARBA" id="ARBA00022670"/>
    </source>
</evidence>
<keyword evidence="3 7" id="KW-0732">Signal</keyword>
<evidence type="ECO:0000256" key="7">
    <source>
        <dbReference type="SAM" id="SignalP"/>
    </source>
</evidence>
<dbReference type="Pfam" id="PF00082">
    <property type="entry name" value="Peptidase_S8"/>
    <property type="match status" value="1"/>
</dbReference>
<evidence type="ECO:0000259" key="8">
    <source>
        <dbReference type="Pfam" id="PF00082"/>
    </source>
</evidence>
<dbReference type="PROSITE" id="PS00138">
    <property type="entry name" value="SUBTILASE_SER"/>
    <property type="match status" value="1"/>
</dbReference>
<dbReference type="InterPro" id="IPR036852">
    <property type="entry name" value="Peptidase_S8/S53_dom_sf"/>
</dbReference>
<dbReference type="Gene3D" id="3.30.70.80">
    <property type="entry name" value="Peptidase S8 propeptide/proteinase inhibitor I9"/>
    <property type="match status" value="1"/>
</dbReference>
<evidence type="ECO:0000256" key="5">
    <source>
        <dbReference type="ARBA" id="ARBA00022825"/>
    </source>
</evidence>
<feature type="signal peptide" evidence="7">
    <location>
        <begin position="1"/>
        <end position="17"/>
    </location>
</feature>
<dbReference type="PANTHER" id="PTHR43806">
    <property type="entry name" value="PEPTIDASE S8"/>
    <property type="match status" value="1"/>
</dbReference>
<sequence length="392" mass="40686">MKFSTTIIAFFAALAAAAPVAQKDEVPDVSGRYIIRLKAGVNQVKHMEYVRDLHTRSLEKRQKGGRRWRGIERELGIGNFKGYYGHFDPDVLKEIEASDDVELVEADQIWTTYATQTGAPYGLASLSSRTAGSTTYTYDTTASGTFGYVVDTGINTAHTNFGGRASNGYNAVGGQFVDSNGHGTHVAGTMGSATYGVAKASSLIAVKVFTGSSGSTATILSGYDWAVKDITAKGRQNRAVINMSLGGGFSDAFNRAVNAAFTAGVTTVVAAGNSNTNAANTSPASAANALTVGSVDRQRARSSFSNYGAVVDVFASGTGILSTWIGSTSATNTISGTSMASPHVAGLVNYLQALVPGNAASIRDAVINRSLKNVVTNPSGSPNRLAFNGAAA</sequence>
<feature type="domain" description="Peptidase S8/S53" evidence="8">
    <location>
        <begin position="149"/>
        <end position="370"/>
    </location>
</feature>
<protein>
    <recommendedName>
        <fullName evidence="12">Alkaline proteinase</fullName>
    </recommendedName>
</protein>
<feature type="chain" id="PRO_5035477360" description="Alkaline proteinase" evidence="7">
    <location>
        <begin position="18"/>
        <end position="392"/>
    </location>
</feature>
<dbReference type="InterPro" id="IPR050131">
    <property type="entry name" value="Peptidase_S8_subtilisin-like"/>
</dbReference>
<dbReference type="FunFam" id="3.40.50.200:FF:000014">
    <property type="entry name" value="Proteinase K"/>
    <property type="match status" value="1"/>
</dbReference>
<keyword evidence="11" id="KW-1185">Reference proteome</keyword>
<dbReference type="AlphaFoldDB" id="A0A8K0PAN4"/>
<name>A0A8K0PAN4_9PEZI</name>
<evidence type="ECO:0000256" key="3">
    <source>
        <dbReference type="ARBA" id="ARBA00022729"/>
    </source>
</evidence>
<evidence type="ECO:0000256" key="1">
    <source>
        <dbReference type="ARBA" id="ARBA00011073"/>
    </source>
</evidence>
<feature type="active site" description="Charge relay system" evidence="6">
    <location>
        <position position="182"/>
    </location>
</feature>
<dbReference type="CDD" id="cd04077">
    <property type="entry name" value="Peptidases_S8_PCSK9_ProteinaseK_like"/>
    <property type="match status" value="1"/>
</dbReference>
<dbReference type="SUPFAM" id="SSF52743">
    <property type="entry name" value="Subtilisin-like"/>
    <property type="match status" value="1"/>
</dbReference>